<gene>
    <name evidence="2" type="ORF">PISMIDRAFT_17700</name>
</gene>
<evidence type="ECO:0000313" key="2">
    <source>
        <dbReference type="EMBL" id="KIK13825.1"/>
    </source>
</evidence>
<dbReference type="EMBL" id="KN833971">
    <property type="protein sequence ID" value="KIK13825.1"/>
    <property type="molecule type" value="Genomic_DNA"/>
</dbReference>
<feature type="compositionally biased region" description="Acidic residues" evidence="1">
    <location>
        <begin position="38"/>
        <end position="49"/>
    </location>
</feature>
<proteinExistence type="predicted"/>
<dbReference type="AlphaFoldDB" id="A0A0C9XN18"/>
<evidence type="ECO:0000256" key="1">
    <source>
        <dbReference type="SAM" id="MobiDB-lite"/>
    </source>
</evidence>
<accession>A0A0C9XN18</accession>
<keyword evidence="3" id="KW-1185">Reference proteome</keyword>
<feature type="region of interest" description="Disordered" evidence="1">
    <location>
        <begin position="1"/>
        <end position="20"/>
    </location>
</feature>
<feature type="region of interest" description="Disordered" evidence="1">
    <location>
        <begin position="31"/>
        <end position="70"/>
    </location>
</feature>
<dbReference type="Proteomes" id="UP000054018">
    <property type="component" value="Unassembled WGS sequence"/>
</dbReference>
<evidence type="ECO:0000313" key="3">
    <source>
        <dbReference type="Proteomes" id="UP000054018"/>
    </source>
</evidence>
<organism evidence="2 3">
    <name type="scientific">Pisolithus microcarpus 441</name>
    <dbReference type="NCBI Taxonomy" id="765257"/>
    <lineage>
        <taxon>Eukaryota</taxon>
        <taxon>Fungi</taxon>
        <taxon>Dikarya</taxon>
        <taxon>Basidiomycota</taxon>
        <taxon>Agaricomycotina</taxon>
        <taxon>Agaricomycetes</taxon>
        <taxon>Agaricomycetidae</taxon>
        <taxon>Boletales</taxon>
        <taxon>Sclerodermatineae</taxon>
        <taxon>Pisolithaceae</taxon>
        <taxon>Pisolithus</taxon>
    </lineage>
</organism>
<reference evidence="3" key="2">
    <citation type="submission" date="2015-01" db="EMBL/GenBank/DDBJ databases">
        <title>Evolutionary Origins and Diversification of the Mycorrhizal Mutualists.</title>
        <authorList>
            <consortium name="DOE Joint Genome Institute"/>
            <consortium name="Mycorrhizal Genomics Consortium"/>
            <person name="Kohler A."/>
            <person name="Kuo A."/>
            <person name="Nagy L.G."/>
            <person name="Floudas D."/>
            <person name="Copeland A."/>
            <person name="Barry K.W."/>
            <person name="Cichocki N."/>
            <person name="Veneault-Fourrey C."/>
            <person name="LaButti K."/>
            <person name="Lindquist E.A."/>
            <person name="Lipzen A."/>
            <person name="Lundell T."/>
            <person name="Morin E."/>
            <person name="Murat C."/>
            <person name="Riley R."/>
            <person name="Ohm R."/>
            <person name="Sun H."/>
            <person name="Tunlid A."/>
            <person name="Henrissat B."/>
            <person name="Grigoriev I.V."/>
            <person name="Hibbett D.S."/>
            <person name="Martin F."/>
        </authorList>
    </citation>
    <scope>NUCLEOTIDE SEQUENCE [LARGE SCALE GENOMIC DNA]</scope>
    <source>
        <strain evidence="3">441</strain>
    </source>
</reference>
<sequence>MNTPIPENSRLEGDLQNDPQVFAASPSQLLDEAPIGELEGDQSDDEVDPEAPWGSVQGEDDVGSHPHGSAKAWWTPFGGTPHAVAQYDARLAAAISTVEWAESIMAKLHSGMGQLGLVIQQAKRDIHQLQEWQQDNFKDWQ</sequence>
<dbReference type="HOGENOM" id="CLU_1826031_0_0_1"/>
<name>A0A0C9XN18_9AGAM</name>
<reference evidence="2 3" key="1">
    <citation type="submission" date="2014-04" db="EMBL/GenBank/DDBJ databases">
        <authorList>
            <consortium name="DOE Joint Genome Institute"/>
            <person name="Kuo A."/>
            <person name="Kohler A."/>
            <person name="Costa M.D."/>
            <person name="Nagy L.G."/>
            <person name="Floudas D."/>
            <person name="Copeland A."/>
            <person name="Barry K.W."/>
            <person name="Cichocki N."/>
            <person name="Veneault-Fourrey C."/>
            <person name="LaButti K."/>
            <person name="Lindquist E.A."/>
            <person name="Lipzen A."/>
            <person name="Lundell T."/>
            <person name="Morin E."/>
            <person name="Murat C."/>
            <person name="Sun H."/>
            <person name="Tunlid A."/>
            <person name="Henrissat B."/>
            <person name="Grigoriev I.V."/>
            <person name="Hibbett D.S."/>
            <person name="Martin F."/>
            <person name="Nordberg H.P."/>
            <person name="Cantor M.N."/>
            <person name="Hua S.X."/>
        </authorList>
    </citation>
    <scope>NUCLEOTIDE SEQUENCE [LARGE SCALE GENOMIC DNA]</scope>
    <source>
        <strain evidence="2 3">441</strain>
    </source>
</reference>
<protein>
    <submittedName>
        <fullName evidence="2">Uncharacterized protein</fullName>
    </submittedName>
</protein>